<dbReference type="AlphaFoldDB" id="A0A9N9QRP2"/>
<reference evidence="3" key="1">
    <citation type="submission" date="2022-01" db="EMBL/GenBank/DDBJ databases">
        <authorList>
            <person name="King R."/>
        </authorList>
    </citation>
    <scope>NUCLEOTIDE SEQUENCE</scope>
</reference>
<accession>A0A9N9QRP2</accession>
<keyword evidence="1" id="KW-0812">Transmembrane</keyword>
<evidence type="ECO:0000313" key="3">
    <source>
        <dbReference type="EMBL" id="CAG9770721.1"/>
    </source>
</evidence>
<keyword evidence="1" id="KW-1133">Transmembrane helix</keyword>
<keyword evidence="4" id="KW-1185">Reference proteome</keyword>
<keyword evidence="2" id="KW-0732">Signal</keyword>
<feature type="transmembrane region" description="Helical" evidence="1">
    <location>
        <begin position="255"/>
        <end position="280"/>
    </location>
</feature>
<protein>
    <submittedName>
        <fullName evidence="3">Uncharacterized protein</fullName>
    </submittedName>
</protein>
<keyword evidence="1" id="KW-0472">Membrane</keyword>
<sequence length="297" mass="32627">MVKFFFTLCTFAFISLATPKELPSNRSHNIFQDVVRSFYNSKAITNVNELLNKNHRAELDEVVQTFNDGVGFKLITIKNGYVQADLGSFEKALAQLDSIIPQQASQIRSAIDGIHKISAREFAASLTKPAVSSRAVQKSMTTLLASTACSSFTSTISGMYSDYSSPIYNSWIGFVDTIGTIGDTYPLFKPVVTLVDQVDGAVTGFVDNMVAETTSTLNEACGGVISFIGNRRDMSEKDLNRINLQNRSVSVTSQFFNLIISAISLVIIYVFILVFGFTLYGMNVLIGPLALFFTVFQ</sequence>
<feature type="chain" id="PRO_5040135114" evidence="2">
    <location>
        <begin position="18"/>
        <end position="297"/>
    </location>
</feature>
<name>A0A9N9QRP2_9CUCU</name>
<dbReference type="EMBL" id="OU892282">
    <property type="protein sequence ID" value="CAG9770721.1"/>
    <property type="molecule type" value="Genomic_DNA"/>
</dbReference>
<proteinExistence type="predicted"/>
<feature type="signal peptide" evidence="2">
    <location>
        <begin position="1"/>
        <end position="17"/>
    </location>
</feature>
<organism evidence="3 4">
    <name type="scientific">Ceutorhynchus assimilis</name>
    <name type="common">cabbage seed weevil</name>
    <dbReference type="NCBI Taxonomy" id="467358"/>
    <lineage>
        <taxon>Eukaryota</taxon>
        <taxon>Metazoa</taxon>
        <taxon>Ecdysozoa</taxon>
        <taxon>Arthropoda</taxon>
        <taxon>Hexapoda</taxon>
        <taxon>Insecta</taxon>
        <taxon>Pterygota</taxon>
        <taxon>Neoptera</taxon>
        <taxon>Endopterygota</taxon>
        <taxon>Coleoptera</taxon>
        <taxon>Polyphaga</taxon>
        <taxon>Cucujiformia</taxon>
        <taxon>Curculionidae</taxon>
        <taxon>Ceutorhynchinae</taxon>
        <taxon>Ceutorhynchus</taxon>
    </lineage>
</organism>
<dbReference type="Proteomes" id="UP001152799">
    <property type="component" value="Chromosome 6"/>
</dbReference>
<evidence type="ECO:0000256" key="2">
    <source>
        <dbReference type="SAM" id="SignalP"/>
    </source>
</evidence>
<evidence type="ECO:0000256" key="1">
    <source>
        <dbReference type="SAM" id="Phobius"/>
    </source>
</evidence>
<evidence type="ECO:0000313" key="4">
    <source>
        <dbReference type="Proteomes" id="UP001152799"/>
    </source>
</evidence>
<gene>
    <name evidence="3" type="ORF">CEUTPL_LOCUS11169</name>
</gene>